<dbReference type="CTD" id="57546"/>
<evidence type="ECO:0000313" key="17">
    <source>
        <dbReference type="Ensembl" id="ENSOANP00000024043.2"/>
    </source>
</evidence>
<dbReference type="RefSeq" id="XP_028913251.1">
    <property type="nucleotide sequence ID" value="XM_029057418.2"/>
</dbReference>
<keyword evidence="4 15" id="KW-0378">Hydrolase</keyword>
<evidence type="ECO:0000256" key="7">
    <source>
        <dbReference type="ARBA" id="ARBA00022946"/>
    </source>
</evidence>
<dbReference type="GeneTree" id="ENSGT00940000160687"/>
<dbReference type="AlphaFoldDB" id="F6RSX9"/>
<dbReference type="OMA" id="DHNAWNP"/>
<comment type="subcellular location">
    <subcellularLocation>
        <location evidence="2">Mitochondrion</location>
    </subcellularLocation>
</comment>
<dbReference type="CDD" id="cd00143">
    <property type="entry name" value="PP2Cc"/>
    <property type="match status" value="1"/>
</dbReference>
<evidence type="ECO:0000256" key="9">
    <source>
        <dbReference type="ARBA" id="ARBA00023211"/>
    </source>
</evidence>
<dbReference type="HOGENOM" id="CLU_021928_0_0_1"/>
<dbReference type="PROSITE" id="PS51746">
    <property type="entry name" value="PPM_2"/>
    <property type="match status" value="1"/>
</dbReference>
<keyword evidence="7" id="KW-0809">Transit peptide</keyword>
<evidence type="ECO:0000256" key="4">
    <source>
        <dbReference type="ARBA" id="ARBA00022801"/>
    </source>
</evidence>
<keyword evidence="3" id="KW-0479">Metal-binding</keyword>
<keyword evidence="8" id="KW-0496">Mitochondrion</keyword>
<comment type="cofactor">
    <cofactor evidence="1">
        <name>Mg(2+)</name>
        <dbReference type="ChEBI" id="CHEBI:18420"/>
    </cofactor>
</comment>
<dbReference type="InterPro" id="IPR001932">
    <property type="entry name" value="PPM-type_phosphatase-like_dom"/>
</dbReference>
<evidence type="ECO:0000256" key="11">
    <source>
        <dbReference type="ARBA" id="ARBA00048892"/>
    </source>
</evidence>
<evidence type="ECO:0000256" key="12">
    <source>
        <dbReference type="ARBA" id="ARBA00054115"/>
    </source>
</evidence>
<gene>
    <name evidence="17" type="primary">PDP2</name>
</gene>
<protein>
    <recommendedName>
        <fullName evidence="13">[Pyruvate dehydrogenase [acetyl-transferring]]-phosphatase 2, mitochondrial</fullName>
        <ecNumber evidence="10">3.1.3.43</ecNumber>
    </recommendedName>
    <alternativeName>
        <fullName evidence="14">Pyruvate dehydrogenase phosphatase catalytic subunit 2</fullName>
    </alternativeName>
</protein>
<dbReference type="eggNOG" id="KOG0700">
    <property type="taxonomic scope" value="Eukaryota"/>
</dbReference>
<evidence type="ECO:0000256" key="1">
    <source>
        <dbReference type="ARBA" id="ARBA00001946"/>
    </source>
</evidence>
<dbReference type="STRING" id="9258.ENSOANP00000024043"/>
<evidence type="ECO:0000256" key="8">
    <source>
        <dbReference type="ARBA" id="ARBA00023128"/>
    </source>
</evidence>
<evidence type="ECO:0000256" key="15">
    <source>
        <dbReference type="RuleBase" id="RU003465"/>
    </source>
</evidence>
<dbReference type="InterPro" id="IPR000222">
    <property type="entry name" value="PP2C_BS"/>
</dbReference>
<dbReference type="PROSITE" id="PS01032">
    <property type="entry name" value="PPM_1"/>
    <property type="match status" value="1"/>
</dbReference>
<sequence>MMLRTVSSWILNCARNGIITTLRGRGCGYSHYIQNRNKMKWTSLSQGPLASRAGNGGPGAGLTLVRTRRHTSTEEEFHFQLSPAQVDDVLRAGELSHKVLECDGRNPSHAVLRFESNQLAANTPNEDRRSAATCLQTRGMMFGIFDGHAGPACAQVVSERLFYYVAVSLMPHRTLEEMEHALECMKPVLPILQWHKHAGDSVSQMVASLHSDHLRVYWQELLELQAETGLSIEEALRHSFQRLDYDISLEVQAPVEDELTRNLALQVAFSGTTACVAHVDGLHLHVANAGDCRAVLGVREESGAWSCLPLTRDHNASNRAELSRLKKEHPASEERTVVVDGRLLGVLMPSRAFGDVRFKWSRELQRSILDRGFDVKALNIYQYNPPNLLTPPYLTAEPEVTYHRLRRQDKFLVLASDGLWDLLANEEVVKLVAGHLGEAGSHEVEPPIGRTPDLLRRRKAGLLPPRDRNAATHLIRHALGSNGSGELDRERLVAMLTLPEDLARMYRDDVTVTVVYFNSETVDLYNRENQ</sequence>
<evidence type="ECO:0000256" key="13">
    <source>
        <dbReference type="ARBA" id="ARBA00070676"/>
    </source>
</evidence>
<organism evidence="17 18">
    <name type="scientific">Ornithorhynchus anatinus</name>
    <name type="common">Duckbill platypus</name>
    <dbReference type="NCBI Taxonomy" id="9258"/>
    <lineage>
        <taxon>Eukaryota</taxon>
        <taxon>Metazoa</taxon>
        <taxon>Chordata</taxon>
        <taxon>Craniata</taxon>
        <taxon>Vertebrata</taxon>
        <taxon>Euteleostomi</taxon>
        <taxon>Mammalia</taxon>
        <taxon>Monotremata</taxon>
        <taxon>Ornithorhynchidae</taxon>
        <taxon>Ornithorhynchus</taxon>
    </lineage>
</organism>
<keyword evidence="9" id="KW-0464">Manganese</keyword>
<dbReference type="OrthoDB" id="420076at2759"/>
<feature type="domain" description="PPM-type phosphatase" evidence="16">
    <location>
        <begin position="111"/>
        <end position="517"/>
    </location>
</feature>
<dbReference type="GO" id="GO:0004741">
    <property type="term" value="F:[pyruvate dehydrogenase (acetyl-transferring)]-phosphatase activity"/>
    <property type="evidence" value="ECO:0000318"/>
    <property type="project" value="GO_Central"/>
</dbReference>
<dbReference type="InterPro" id="IPR015655">
    <property type="entry name" value="PP2C"/>
</dbReference>
<evidence type="ECO:0000256" key="2">
    <source>
        <dbReference type="ARBA" id="ARBA00004173"/>
    </source>
</evidence>
<evidence type="ECO:0000256" key="6">
    <source>
        <dbReference type="ARBA" id="ARBA00022912"/>
    </source>
</evidence>
<comment type="function">
    <text evidence="12">Mitochondrial enzyme that catalyzes the dephosphorylation and concomitant reactivation of the alpha subunit of the E1 component of the pyruvate dehydrogenase complex (PDC), thereby stimulating the conversion of pyruvate into acetyl-CoA. Acts as a crucial regulator of T cell metabolism and function, with a particular focus on T-helper Th17.</text>
</comment>
<dbReference type="FunCoup" id="F6RSX9">
    <property type="interactions" value="1036"/>
</dbReference>
<evidence type="ECO:0000256" key="3">
    <source>
        <dbReference type="ARBA" id="ARBA00022723"/>
    </source>
</evidence>
<dbReference type="Pfam" id="PF00481">
    <property type="entry name" value="PP2C"/>
    <property type="match status" value="1"/>
</dbReference>
<dbReference type="EC" id="3.1.3.43" evidence="10"/>
<accession>F6RSX9</accession>
<dbReference type="KEGG" id="oaa:100090454"/>
<comment type="catalytic activity">
    <reaction evidence="11">
        <text>O-phospho-L-seryl-[pyruvate dehydrogenase E1 alpha subunit] + H2O = L-seryl-[pyruvate dehydrogenase E1 alpha subunit] + phosphate</text>
        <dbReference type="Rhea" id="RHEA:12669"/>
        <dbReference type="Rhea" id="RHEA-COMP:13689"/>
        <dbReference type="Rhea" id="RHEA-COMP:13690"/>
        <dbReference type="ChEBI" id="CHEBI:15377"/>
        <dbReference type="ChEBI" id="CHEBI:29999"/>
        <dbReference type="ChEBI" id="CHEBI:43474"/>
        <dbReference type="ChEBI" id="CHEBI:83421"/>
        <dbReference type="EC" id="3.1.3.43"/>
    </reaction>
    <physiologicalReaction direction="left-to-right" evidence="11">
        <dbReference type="Rhea" id="RHEA:12670"/>
    </physiologicalReaction>
</comment>
<evidence type="ECO:0000259" key="16">
    <source>
        <dbReference type="PROSITE" id="PS51746"/>
    </source>
</evidence>
<dbReference type="GeneID" id="100090454"/>
<dbReference type="Gene3D" id="3.60.40.10">
    <property type="entry name" value="PPM-type phosphatase domain"/>
    <property type="match status" value="1"/>
</dbReference>
<dbReference type="GO" id="GO:0042093">
    <property type="term" value="P:T-helper cell differentiation"/>
    <property type="evidence" value="ECO:0007669"/>
    <property type="project" value="Ensembl"/>
</dbReference>
<reference evidence="17" key="2">
    <citation type="submission" date="2025-09" db="UniProtKB">
        <authorList>
            <consortium name="Ensembl"/>
        </authorList>
    </citation>
    <scope>IDENTIFICATION</scope>
    <source>
        <strain evidence="17">Glennie</strain>
    </source>
</reference>
<keyword evidence="5" id="KW-0460">Magnesium</keyword>
<dbReference type="FunFam" id="3.60.40.10:FF:000006">
    <property type="entry name" value="Pyruvate dehyrogenase phosphatase catalytic subunit 1"/>
    <property type="match status" value="1"/>
</dbReference>
<keyword evidence="18" id="KW-1185">Reference proteome</keyword>
<dbReference type="InParanoid" id="F6RSX9"/>
<evidence type="ECO:0000256" key="10">
    <source>
        <dbReference type="ARBA" id="ARBA00038972"/>
    </source>
</evidence>
<dbReference type="GO" id="GO:0005739">
    <property type="term" value="C:mitochondrion"/>
    <property type="evidence" value="ECO:0000318"/>
    <property type="project" value="GO_Central"/>
</dbReference>
<dbReference type="SUPFAM" id="SSF81606">
    <property type="entry name" value="PP2C-like"/>
    <property type="match status" value="2"/>
</dbReference>
<evidence type="ECO:0000313" key="18">
    <source>
        <dbReference type="Proteomes" id="UP000002279"/>
    </source>
</evidence>
<dbReference type="PANTHER" id="PTHR13832">
    <property type="entry name" value="PROTEIN PHOSPHATASE 2C"/>
    <property type="match status" value="1"/>
</dbReference>
<dbReference type="Ensembl" id="ENSOANT00000024047.2">
    <property type="protein sequence ID" value="ENSOANP00000024043.2"/>
    <property type="gene ID" value="ENSOANG00000015274.2"/>
</dbReference>
<comment type="similarity">
    <text evidence="15">Belongs to the PP2C family.</text>
</comment>
<evidence type="ECO:0000256" key="5">
    <source>
        <dbReference type="ARBA" id="ARBA00022842"/>
    </source>
</evidence>
<keyword evidence="6 15" id="KW-0904">Protein phosphatase</keyword>
<evidence type="ECO:0000256" key="14">
    <source>
        <dbReference type="ARBA" id="ARBA00080557"/>
    </source>
</evidence>
<dbReference type="PANTHER" id="PTHR13832:SF343">
    <property type="entry name" value="[PYRUVATE DEHYDROGENASE [ACETYL-TRANSFERRING]]-PHOSPHATASE 2, MITOCHONDRIAL"/>
    <property type="match status" value="1"/>
</dbReference>
<dbReference type="GO" id="GO:0046872">
    <property type="term" value="F:metal ion binding"/>
    <property type="evidence" value="ECO:0007669"/>
    <property type="project" value="UniProtKB-KW"/>
</dbReference>
<reference evidence="17" key="1">
    <citation type="submission" date="2025-08" db="UniProtKB">
        <authorList>
            <consortium name="Ensembl"/>
        </authorList>
    </citation>
    <scope>IDENTIFICATION</scope>
    <source>
        <strain evidence="17">Glennie</strain>
    </source>
</reference>
<proteinExistence type="inferred from homology"/>
<dbReference type="InterPro" id="IPR036457">
    <property type="entry name" value="PPM-type-like_dom_sf"/>
</dbReference>
<name>F6RSX9_ORNAN</name>
<dbReference type="Bgee" id="ENSOANG00000015274">
    <property type="expression patterns" value="Expressed in adult mammalian kidney and 5 other cell types or tissues"/>
</dbReference>
<dbReference type="Proteomes" id="UP000002279">
    <property type="component" value="Unplaced"/>
</dbReference>
<dbReference type="SMART" id="SM00332">
    <property type="entry name" value="PP2Cc"/>
    <property type="match status" value="1"/>
</dbReference>